<dbReference type="EMBL" id="WAGD01000066">
    <property type="protein sequence ID" value="KAB0874037.1"/>
    <property type="molecule type" value="Genomic_DNA"/>
</dbReference>
<proteinExistence type="predicted"/>
<dbReference type="Gene3D" id="3.20.20.450">
    <property type="entry name" value="EAL domain"/>
    <property type="match status" value="1"/>
</dbReference>
<dbReference type="Proteomes" id="UP000244378">
    <property type="component" value="Unassembled WGS sequence"/>
</dbReference>
<comment type="caution">
    <text evidence="2">The sequence shown here is derived from an EMBL/GenBank/DDBJ whole genome shotgun (WGS) entry which is preliminary data.</text>
</comment>
<evidence type="ECO:0000313" key="1">
    <source>
        <dbReference type="EMBL" id="KAB0874037.1"/>
    </source>
</evidence>
<dbReference type="SUPFAM" id="SSF141868">
    <property type="entry name" value="EAL domain-like"/>
    <property type="match status" value="1"/>
</dbReference>
<dbReference type="AlphaFoldDB" id="A0A2T7AS93"/>
<accession>A0A2T7AS93</accession>
<evidence type="ECO:0000313" key="3">
    <source>
        <dbReference type="Proteomes" id="UP000244378"/>
    </source>
</evidence>
<dbReference type="OrthoDB" id="8552213at2"/>
<organism evidence="2 3">
    <name type="scientific">Cronobacter muytjensii</name>
    <dbReference type="NCBI Taxonomy" id="413501"/>
    <lineage>
        <taxon>Bacteria</taxon>
        <taxon>Pseudomonadati</taxon>
        <taxon>Pseudomonadota</taxon>
        <taxon>Gammaproteobacteria</taxon>
        <taxon>Enterobacterales</taxon>
        <taxon>Enterobacteriaceae</taxon>
        <taxon>Cronobacter</taxon>
    </lineage>
</organism>
<evidence type="ECO:0000313" key="4">
    <source>
        <dbReference type="Proteomes" id="UP000469927"/>
    </source>
</evidence>
<reference evidence="1 4" key="2">
    <citation type="submission" date="2019-08" db="EMBL/GenBank/DDBJ databases">
        <title>Prevalence, distribution, and phylogeny of type two toxin-antitoxin genes possessed by Cronobacter species where C. sakazakii homologs follow sequence type lineages.</title>
        <authorList>
            <person name="Finkelstein S."/>
            <person name="Negrete F."/>
            <person name="Jang H."/>
            <person name="Gopinath G.R."/>
            <person name="Tall B.D."/>
        </authorList>
    </citation>
    <scope>NUCLEOTIDE SEQUENCE [LARGE SCALE GENOMIC DNA]</scope>
    <source>
        <strain evidence="1 4">MOD1_GK1257</strain>
    </source>
</reference>
<protein>
    <submittedName>
        <fullName evidence="2">Cyclic di-GMP regulator CdgR</fullName>
    </submittedName>
    <submittedName>
        <fullName evidence="1">EAL domain-containing protein</fullName>
    </submittedName>
</protein>
<gene>
    <name evidence="2" type="ORF">AUN14_12360</name>
    <name evidence="1" type="ORF">FZI19_18130</name>
</gene>
<reference evidence="2 3" key="1">
    <citation type="submission" date="2016-12" db="EMBL/GenBank/DDBJ databases">
        <title>Analysis of the Molecular Diversity Among Cronobacter Species Isolated from Filth Flies Using a Pan Genomic DNA Microarray.</title>
        <authorList>
            <person name="Pava-Ripoll M."/>
            <person name="Tall B."/>
            <person name="Farber J."/>
            <person name="Fanning S."/>
            <person name="Lehner A."/>
            <person name="Stephan R."/>
            <person name="Pagotto F."/>
            <person name="Iverson C."/>
            <person name="Ziobro G."/>
            <person name="Miller A."/>
            <person name="Pearson R."/>
            <person name="Yan Q."/>
            <person name="Kim M."/>
            <person name="Jeong S."/>
            <person name="Park J."/>
            <person name="Jun S."/>
            <person name="Choi H."/>
            <person name="Chung T."/>
            <person name="Yoo Y."/>
            <person name="Park E."/>
            <person name="Hwang S."/>
            <person name="Lee B."/>
            <person name="Sathyamoorthy V."/>
            <person name="Carter L."/>
            <person name="Mammel M."/>
            <person name="Jackson S."/>
            <person name="Kothary M."/>
            <person name="Patel I."/>
            <person name="Grim C."/>
            <person name="Gopinath G."/>
            <person name="Gangiredla J."/>
            <person name="Chase H."/>
        </authorList>
    </citation>
    <scope>NUCLEOTIDE SEQUENCE [LARGE SCALE GENOMIC DNA]</scope>
    <source>
        <strain evidence="2 3">MOD1-Md1s</strain>
    </source>
</reference>
<dbReference type="RefSeq" id="WP_075193357.1">
    <property type="nucleotide sequence ID" value="NZ_JADKNN010000002.1"/>
</dbReference>
<dbReference type="InterPro" id="IPR035919">
    <property type="entry name" value="EAL_sf"/>
</dbReference>
<name>A0A2T7AS93_9ENTR</name>
<dbReference type="EMBL" id="MSAE01000023">
    <property type="protein sequence ID" value="PUX13667.1"/>
    <property type="molecule type" value="Genomic_DNA"/>
</dbReference>
<evidence type="ECO:0000313" key="2">
    <source>
        <dbReference type="EMBL" id="PUX13667.1"/>
    </source>
</evidence>
<dbReference type="Proteomes" id="UP000469927">
    <property type="component" value="Unassembled WGS sequence"/>
</dbReference>
<sequence length="239" mass="26580">MIVSLDTRYQSHLLFAPIAHPSGGLLGMEVIANFTSLNAQVRFPTEFIIPRINAEERLMLFYEKISLIEKWREAFIKNALFAVVKIDHKIASAILSSPTLRARLAQLPFLELGINENFPELNKGKENKAIFSLSRYFPLMLCNFGAGAATGRAIFDGLFRRVALDKTFVQKRRAGGMFEPFMYAIANQVGPCCQTLILPGIDNDEALHEARSLGFNGVQGALWPAMDGETLVLTLAMTQ</sequence>
<keyword evidence="4" id="KW-1185">Reference proteome</keyword>